<feature type="signal peptide" evidence="6">
    <location>
        <begin position="1"/>
        <end position="18"/>
    </location>
</feature>
<evidence type="ECO:0000256" key="5">
    <source>
        <dbReference type="SAM" id="MobiDB-lite"/>
    </source>
</evidence>
<keyword evidence="6" id="KW-0732">Signal</keyword>
<feature type="region of interest" description="Disordered" evidence="5">
    <location>
        <begin position="1150"/>
        <end position="1205"/>
    </location>
</feature>
<feature type="region of interest" description="Disordered" evidence="5">
    <location>
        <begin position="924"/>
        <end position="952"/>
    </location>
</feature>
<keyword evidence="9" id="KW-1185">Reference proteome</keyword>
<feature type="region of interest" description="Disordered" evidence="5">
    <location>
        <begin position="569"/>
        <end position="590"/>
    </location>
</feature>
<evidence type="ECO:0000259" key="7">
    <source>
        <dbReference type="PROSITE" id="PS50089"/>
    </source>
</evidence>
<gene>
    <name evidence="8" type="ORF">niasHT_026845</name>
</gene>
<evidence type="ECO:0000256" key="3">
    <source>
        <dbReference type="ARBA" id="ARBA00022833"/>
    </source>
</evidence>
<dbReference type="Gene3D" id="3.30.40.10">
    <property type="entry name" value="Zinc/RING finger domain, C3HC4 (zinc finger)"/>
    <property type="match status" value="1"/>
</dbReference>
<dbReference type="GO" id="GO:0008270">
    <property type="term" value="F:zinc ion binding"/>
    <property type="evidence" value="ECO:0007669"/>
    <property type="project" value="UniProtKB-KW"/>
</dbReference>
<feature type="region of interest" description="Disordered" evidence="5">
    <location>
        <begin position="627"/>
        <end position="695"/>
    </location>
</feature>
<feature type="compositionally biased region" description="Low complexity" evidence="5">
    <location>
        <begin position="528"/>
        <end position="545"/>
    </location>
</feature>
<evidence type="ECO:0000256" key="4">
    <source>
        <dbReference type="PROSITE-ProRule" id="PRU00175"/>
    </source>
</evidence>
<feature type="compositionally biased region" description="Basic and acidic residues" evidence="5">
    <location>
        <begin position="658"/>
        <end position="670"/>
    </location>
</feature>
<name>A0ABD2K560_9BILA</name>
<dbReference type="SUPFAM" id="SSF57850">
    <property type="entry name" value="RING/U-box"/>
    <property type="match status" value="1"/>
</dbReference>
<proteinExistence type="predicted"/>
<feature type="compositionally biased region" description="Polar residues" evidence="5">
    <location>
        <begin position="571"/>
        <end position="587"/>
    </location>
</feature>
<evidence type="ECO:0000256" key="6">
    <source>
        <dbReference type="SAM" id="SignalP"/>
    </source>
</evidence>
<feature type="compositionally biased region" description="Basic and acidic residues" evidence="5">
    <location>
        <begin position="966"/>
        <end position="979"/>
    </location>
</feature>
<comment type="caution">
    <text evidence="8">The sequence shown here is derived from an EMBL/GenBank/DDBJ whole genome shotgun (WGS) entry which is preliminary data.</text>
</comment>
<feature type="compositionally biased region" description="Basic and acidic residues" evidence="5">
    <location>
        <begin position="995"/>
        <end position="1020"/>
    </location>
</feature>
<reference evidence="8 9" key="1">
    <citation type="submission" date="2024-10" db="EMBL/GenBank/DDBJ databases">
        <authorList>
            <person name="Kim D."/>
        </authorList>
    </citation>
    <scope>NUCLEOTIDE SEQUENCE [LARGE SCALE GENOMIC DNA]</scope>
    <source>
        <strain evidence="8">BH-2024</strain>
    </source>
</reference>
<feature type="region of interest" description="Disordered" evidence="5">
    <location>
        <begin position="966"/>
        <end position="1108"/>
    </location>
</feature>
<sequence length="1205" mass="137565">MSSVHLLLVLLLLQAVLSFPSFPYGKKKKKIEKIITKFNFDGAVIGATNQFEVQIDYDDGIPKAKETVTKEEDGSFTIELPLERSDTVEKLTVTVTSADKLGGMKRRKKWEINWPDPSKHFVFFMGEFEPENHAPLFLRALFTRELPNKGESIVYLLRLTNSDGSKLYGSAEISNEQRTEWSDRENGGVIVKLNNDGVQLVQANQRPTMVLRLDTIKRESECPICLSVLKEGGELTRQLHNCEHFFHESCLVDSVEISKNRRNQFKCPVCAADIEFVRQTDEQTQDESPRDDKGILQRAAEIMTSDAEGNAIEKGSAEYITEKEFEQVRKQSYLQQQSTEEQTTDYCDFVYFKAQESTLSKMWAFSLVQPVLQNGSGRPKFVYQLDTFYPKQNEAVKMMFNQTMKKVDNLDIINTEKDVFDSADQNDADDGQFPPVEECDDDDPDLFAVRAVPDIDDPPSPPDSDEIAAGIRTAPIRQAGERRINQIGTFVEQTENYGPNFWRTEAAQRVVAEQEKIHKQIQQKRRAPASNPSNAGSSNASPTSSWRTNSDTEQEQLKGALGGMGERKNAMAQNSQSHHSHGTSTRNSQHDDMPLWELLAQSTCSSWTEEQSAERAADEAQLNKFIWERRTKGSAESSPARSTPGRRRPGPPIPRPTHNYERTKAGENTRKNIGPKEMPNEQQKQKQENEPGPLTALYNLGMDLKKIFTAPVEENEESKEKKHFGFTIKILPELEDKRREQFKVEVNCSWEKSEAAISVEVNGNEAKVKYTHEQELLFYDIIIWEKSDGNQQNMAPFVEQRVQIGNNELYTFYMGAHFNLVINEADRQSSDSQFKYIAQVNCHGNKKSPPFRSDPTGNDSGKFHVFLPGEHCAEFDILVGKMHKSNSEELLERASEKGIKIERGETYRFKKALVNVKMRKNGKGISIERTDQTNKNESEKESESEMDNYADDPELQSAILESLREKLKRNDEQKMEQMPKKYGKKPMTKEDEEQKETKEKEEEKEKAKLIKKIKSLERLQRRAKFHDKKLEALGEESETMTEAMEKRKKKEREERRKIQQKKAQIEENSEGEYETADENEKEKTEKDKKKTEDREREEKERSVKEKMLEIFNGNETKLMAFLGQQRNHSPGGKLNKELLMSVLKREMEKAKAPEGGAIVPTKTKAIAASSSAEKSAESDASSAAKPRSPSIEQLKAMSRRPSRKG</sequence>
<dbReference type="InterPro" id="IPR013083">
    <property type="entry name" value="Znf_RING/FYVE/PHD"/>
</dbReference>
<dbReference type="PANTHER" id="PTHR45969">
    <property type="entry name" value="RING ZINC FINGER PROTEIN-RELATED"/>
    <property type="match status" value="1"/>
</dbReference>
<feature type="chain" id="PRO_5044837199" description="RING-type domain-containing protein" evidence="6">
    <location>
        <begin position="19"/>
        <end position="1205"/>
    </location>
</feature>
<evidence type="ECO:0000313" key="8">
    <source>
        <dbReference type="EMBL" id="KAL3097749.1"/>
    </source>
</evidence>
<dbReference type="SMART" id="SM00184">
    <property type="entry name" value="RING"/>
    <property type="match status" value="1"/>
</dbReference>
<dbReference type="PROSITE" id="PS50089">
    <property type="entry name" value="ZF_RING_2"/>
    <property type="match status" value="1"/>
</dbReference>
<keyword evidence="1" id="KW-0479">Metal-binding</keyword>
<accession>A0ABD2K560</accession>
<feature type="compositionally biased region" description="Low complexity" evidence="5">
    <location>
        <begin position="1167"/>
        <end position="1185"/>
    </location>
</feature>
<dbReference type="Proteomes" id="UP001620626">
    <property type="component" value="Unassembled WGS sequence"/>
</dbReference>
<protein>
    <recommendedName>
        <fullName evidence="7">RING-type domain-containing protein</fullName>
    </recommendedName>
</protein>
<dbReference type="EMBL" id="JBICBT010000832">
    <property type="protein sequence ID" value="KAL3097749.1"/>
    <property type="molecule type" value="Genomic_DNA"/>
</dbReference>
<dbReference type="InterPro" id="IPR001841">
    <property type="entry name" value="Znf_RING"/>
</dbReference>
<feature type="compositionally biased region" description="Basic and acidic residues" evidence="5">
    <location>
        <begin position="926"/>
        <end position="943"/>
    </location>
</feature>
<keyword evidence="3" id="KW-0862">Zinc</keyword>
<keyword evidence="2 4" id="KW-0863">Zinc-finger</keyword>
<evidence type="ECO:0000256" key="2">
    <source>
        <dbReference type="ARBA" id="ARBA00022771"/>
    </source>
</evidence>
<feature type="compositionally biased region" description="Basic and acidic residues" evidence="5">
    <location>
        <begin position="1078"/>
        <end position="1108"/>
    </location>
</feature>
<feature type="domain" description="RING-type" evidence="7">
    <location>
        <begin position="222"/>
        <end position="270"/>
    </location>
</feature>
<evidence type="ECO:0000313" key="9">
    <source>
        <dbReference type="Proteomes" id="UP001620626"/>
    </source>
</evidence>
<feature type="region of interest" description="Disordered" evidence="5">
    <location>
        <begin position="513"/>
        <end position="554"/>
    </location>
</feature>
<dbReference type="AlphaFoldDB" id="A0ABD2K560"/>
<dbReference type="SMART" id="SM01197">
    <property type="entry name" value="FANCL_C"/>
    <property type="match status" value="1"/>
</dbReference>
<dbReference type="Pfam" id="PF13639">
    <property type="entry name" value="zf-RING_2"/>
    <property type="match status" value="1"/>
</dbReference>
<evidence type="ECO:0000256" key="1">
    <source>
        <dbReference type="ARBA" id="ARBA00022723"/>
    </source>
</evidence>
<feature type="compositionally biased region" description="Acidic residues" evidence="5">
    <location>
        <begin position="1067"/>
        <end position="1077"/>
    </location>
</feature>
<organism evidence="8 9">
    <name type="scientific">Heterodera trifolii</name>
    <dbReference type="NCBI Taxonomy" id="157864"/>
    <lineage>
        <taxon>Eukaryota</taxon>
        <taxon>Metazoa</taxon>
        <taxon>Ecdysozoa</taxon>
        <taxon>Nematoda</taxon>
        <taxon>Chromadorea</taxon>
        <taxon>Rhabditida</taxon>
        <taxon>Tylenchina</taxon>
        <taxon>Tylenchomorpha</taxon>
        <taxon>Tylenchoidea</taxon>
        <taxon>Heteroderidae</taxon>
        <taxon>Heteroderinae</taxon>
        <taxon>Heterodera</taxon>
    </lineage>
</organism>